<reference evidence="1" key="2">
    <citation type="journal article" date="2021" name="Genome Biol. Evol.">
        <title>Developing a high-quality reference genome for a parasitic bivalve with doubly uniparental inheritance (Bivalvia: Unionida).</title>
        <authorList>
            <person name="Smith C.H."/>
        </authorList>
    </citation>
    <scope>NUCLEOTIDE SEQUENCE</scope>
    <source>
        <strain evidence="1">CHS0354</strain>
        <tissue evidence="1">Mantle</tissue>
    </source>
</reference>
<comment type="caution">
    <text evidence="1">The sequence shown here is derived from an EMBL/GenBank/DDBJ whole genome shotgun (WGS) entry which is preliminary data.</text>
</comment>
<evidence type="ECO:0000313" key="2">
    <source>
        <dbReference type="Proteomes" id="UP001195483"/>
    </source>
</evidence>
<organism evidence="1 2">
    <name type="scientific">Potamilus streckersoni</name>
    <dbReference type="NCBI Taxonomy" id="2493646"/>
    <lineage>
        <taxon>Eukaryota</taxon>
        <taxon>Metazoa</taxon>
        <taxon>Spiralia</taxon>
        <taxon>Lophotrochozoa</taxon>
        <taxon>Mollusca</taxon>
        <taxon>Bivalvia</taxon>
        <taxon>Autobranchia</taxon>
        <taxon>Heteroconchia</taxon>
        <taxon>Palaeoheterodonta</taxon>
        <taxon>Unionida</taxon>
        <taxon>Unionoidea</taxon>
        <taxon>Unionidae</taxon>
        <taxon>Ambleminae</taxon>
        <taxon>Lampsilini</taxon>
        <taxon>Potamilus</taxon>
    </lineage>
</organism>
<sequence length="125" mass="14099">MGAIDAGHRSASDAKLGKLFKSNFGNFSELTIYSDFAASDAAANQVLNIKAVLNKLWSILCELQIGTLSQEQSITQYLNSSIISEDVLLNTSPEEVLFRNYIIMRDVERNLEQFSLLYKYIKDRL</sequence>
<accession>A0AAE0VUX4</accession>
<gene>
    <name evidence="1" type="ORF">CHS0354_041164</name>
</gene>
<name>A0AAE0VUX4_9BIVA</name>
<protein>
    <submittedName>
        <fullName evidence="1">Uncharacterized protein</fullName>
    </submittedName>
</protein>
<reference evidence="1" key="1">
    <citation type="journal article" date="2021" name="Genome Biol. Evol.">
        <title>A High-Quality Reference Genome for a Parasitic Bivalve with Doubly Uniparental Inheritance (Bivalvia: Unionida).</title>
        <authorList>
            <person name="Smith C.H."/>
        </authorList>
    </citation>
    <scope>NUCLEOTIDE SEQUENCE</scope>
    <source>
        <strain evidence="1">CHS0354</strain>
    </source>
</reference>
<evidence type="ECO:0000313" key="1">
    <source>
        <dbReference type="EMBL" id="KAK3590117.1"/>
    </source>
</evidence>
<proteinExistence type="predicted"/>
<dbReference type="EMBL" id="JAEAOA010002345">
    <property type="protein sequence ID" value="KAK3590117.1"/>
    <property type="molecule type" value="Genomic_DNA"/>
</dbReference>
<keyword evidence="2" id="KW-1185">Reference proteome</keyword>
<dbReference type="Proteomes" id="UP001195483">
    <property type="component" value="Unassembled WGS sequence"/>
</dbReference>
<reference evidence="1" key="3">
    <citation type="submission" date="2023-05" db="EMBL/GenBank/DDBJ databases">
        <authorList>
            <person name="Smith C.H."/>
        </authorList>
    </citation>
    <scope>NUCLEOTIDE SEQUENCE</scope>
    <source>
        <strain evidence="1">CHS0354</strain>
        <tissue evidence="1">Mantle</tissue>
    </source>
</reference>
<dbReference type="AlphaFoldDB" id="A0AAE0VUX4"/>